<comment type="caution">
    <text evidence="1">The sequence shown here is derived from an EMBL/GenBank/DDBJ whole genome shotgun (WGS) entry which is preliminary data.</text>
</comment>
<name>A0A7J0F018_9ERIC</name>
<accession>A0A7J0F018</accession>
<sequence length="221" mass="23727">MASPGNTAAGVQWCCLSPAPSLGYHDKLEMARVLQTTTVVAWRRHMAEPGCLAQLPASRVGKGIVDNGSLGDGQGDGQAMRKTAWWGSTLSSDLPPSRGGPGYFDQNGRVCDPLEPGGGLFQVRKSQDVAVAALVRMLQRAPPLCQDISNPINLSPSSSHVTLTNLTEKQNEKSEPRVQSAAISIASPKTTSAALEELKGYREMKDLLLRQKGMRSHPHMK</sequence>
<evidence type="ECO:0000313" key="2">
    <source>
        <dbReference type="Proteomes" id="UP000585474"/>
    </source>
</evidence>
<evidence type="ECO:0000313" key="1">
    <source>
        <dbReference type="EMBL" id="GFY91227.1"/>
    </source>
</evidence>
<dbReference type="GO" id="GO:0034727">
    <property type="term" value="P:piecemeal microautophagy of the nucleus"/>
    <property type="evidence" value="ECO:0007669"/>
    <property type="project" value="TreeGrafter"/>
</dbReference>
<dbReference type="Proteomes" id="UP000585474">
    <property type="component" value="Unassembled WGS sequence"/>
</dbReference>
<dbReference type="GO" id="GO:0034497">
    <property type="term" value="P:protein localization to phagophore assembly site"/>
    <property type="evidence" value="ECO:0007669"/>
    <property type="project" value="TreeGrafter"/>
</dbReference>
<reference evidence="1 2" key="1">
    <citation type="submission" date="2019-07" db="EMBL/GenBank/DDBJ databases">
        <title>De Novo Assembly of kiwifruit Actinidia rufa.</title>
        <authorList>
            <person name="Sugita-Konishi S."/>
            <person name="Sato K."/>
            <person name="Mori E."/>
            <person name="Abe Y."/>
            <person name="Kisaki G."/>
            <person name="Hamano K."/>
            <person name="Suezawa K."/>
            <person name="Otani M."/>
            <person name="Fukuda T."/>
            <person name="Manabe T."/>
            <person name="Gomi K."/>
            <person name="Tabuchi M."/>
            <person name="Akimitsu K."/>
            <person name="Kataoka I."/>
        </authorList>
    </citation>
    <scope>NUCLEOTIDE SEQUENCE [LARGE SCALE GENOMIC DNA]</scope>
    <source>
        <strain evidence="2">cv. Fuchu</strain>
    </source>
</reference>
<dbReference type="OrthoDB" id="70161at2759"/>
<dbReference type="PANTHER" id="PTHR13430:SF4">
    <property type="entry name" value="AUTOPHAGY-RELATED PROTEIN 13"/>
    <property type="match status" value="1"/>
</dbReference>
<gene>
    <name evidence="1" type="ORF">Acr_07g0014230</name>
</gene>
<protein>
    <submittedName>
        <fullName evidence="1">Uncharacterized protein</fullName>
    </submittedName>
</protein>
<dbReference type="AlphaFoldDB" id="A0A7J0F018"/>
<keyword evidence="2" id="KW-1185">Reference proteome</keyword>
<proteinExistence type="predicted"/>
<dbReference type="GO" id="GO:0000423">
    <property type="term" value="P:mitophagy"/>
    <property type="evidence" value="ECO:0007669"/>
    <property type="project" value="TreeGrafter"/>
</dbReference>
<dbReference type="EMBL" id="BJWL01000007">
    <property type="protein sequence ID" value="GFY91227.1"/>
    <property type="molecule type" value="Genomic_DNA"/>
</dbReference>
<dbReference type="GO" id="GO:0005829">
    <property type="term" value="C:cytosol"/>
    <property type="evidence" value="ECO:0007669"/>
    <property type="project" value="TreeGrafter"/>
</dbReference>
<dbReference type="InterPro" id="IPR040182">
    <property type="entry name" value="ATG13"/>
</dbReference>
<dbReference type="GO" id="GO:0000407">
    <property type="term" value="C:phagophore assembly site"/>
    <property type="evidence" value="ECO:0007669"/>
    <property type="project" value="TreeGrafter"/>
</dbReference>
<dbReference type="GO" id="GO:1990316">
    <property type="term" value="C:Atg1/ULK1 kinase complex"/>
    <property type="evidence" value="ECO:0007669"/>
    <property type="project" value="TreeGrafter"/>
</dbReference>
<organism evidence="1 2">
    <name type="scientific">Actinidia rufa</name>
    <dbReference type="NCBI Taxonomy" id="165716"/>
    <lineage>
        <taxon>Eukaryota</taxon>
        <taxon>Viridiplantae</taxon>
        <taxon>Streptophyta</taxon>
        <taxon>Embryophyta</taxon>
        <taxon>Tracheophyta</taxon>
        <taxon>Spermatophyta</taxon>
        <taxon>Magnoliopsida</taxon>
        <taxon>eudicotyledons</taxon>
        <taxon>Gunneridae</taxon>
        <taxon>Pentapetalae</taxon>
        <taxon>asterids</taxon>
        <taxon>Ericales</taxon>
        <taxon>Actinidiaceae</taxon>
        <taxon>Actinidia</taxon>
    </lineage>
</organism>
<dbReference type="PANTHER" id="PTHR13430">
    <property type="match status" value="1"/>
</dbReference>